<reference evidence="2 3" key="1">
    <citation type="submission" date="2017-05" db="EMBL/GenBank/DDBJ databases">
        <authorList>
            <person name="Song R."/>
            <person name="Chenine A.L."/>
            <person name="Ruprecht R.M."/>
        </authorList>
    </citation>
    <scope>NUCLEOTIDE SEQUENCE [LARGE SCALE GENOMIC DNA]</scope>
    <source>
        <strain evidence="2 3">CECT 8489</strain>
    </source>
</reference>
<dbReference type="EMBL" id="FXXQ01000004">
    <property type="protein sequence ID" value="SMX23499.1"/>
    <property type="molecule type" value="Genomic_DNA"/>
</dbReference>
<dbReference type="Proteomes" id="UP000201838">
    <property type="component" value="Unassembled WGS sequence"/>
</dbReference>
<organism evidence="2 3">
    <name type="scientific">Boseongicola aestuarii</name>
    <dbReference type="NCBI Taxonomy" id="1470561"/>
    <lineage>
        <taxon>Bacteria</taxon>
        <taxon>Pseudomonadati</taxon>
        <taxon>Pseudomonadota</taxon>
        <taxon>Alphaproteobacteria</taxon>
        <taxon>Rhodobacterales</taxon>
        <taxon>Paracoccaceae</taxon>
        <taxon>Boseongicola</taxon>
    </lineage>
</organism>
<keyword evidence="1" id="KW-0175">Coiled coil</keyword>
<protein>
    <recommendedName>
        <fullName evidence="4">Chromosome partition protein Smc</fullName>
    </recommendedName>
</protein>
<gene>
    <name evidence="2" type="ORF">BOA8489_01608</name>
</gene>
<dbReference type="RefSeq" id="WP_093973478.1">
    <property type="nucleotide sequence ID" value="NZ_FXXQ01000004.1"/>
</dbReference>
<name>A0A238IYD5_9RHOB</name>
<proteinExistence type="predicted"/>
<feature type="coiled-coil region" evidence="1">
    <location>
        <begin position="4"/>
        <end position="82"/>
    </location>
</feature>
<dbReference type="OrthoDB" id="7871100at2"/>
<dbReference type="AlphaFoldDB" id="A0A238IYD5"/>
<evidence type="ECO:0008006" key="4">
    <source>
        <dbReference type="Google" id="ProtNLM"/>
    </source>
</evidence>
<evidence type="ECO:0000313" key="3">
    <source>
        <dbReference type="Proteomes" id="UP000201838"/>
    </source>
</evidence>
<sequence>MSDISELERRITAALDRAAQAMDRLGVAGGSEGGADAAALMDELEAERVANAQLEERVRAIKEKQETMVAGLEAQVARLRAQVESRDGELSRLKAVGDELRRSNQVLREANASSLPDAGLVNASLQSELDALRAARAADRAEIDDVLATLNPILKEA</sequence>
<evidence type="ECO:0000256" key="1">
    <source>
        <dbReference type="SAM" id="Coils"/>
    </source>
</evidence>
<accession>A0A238IYD5</accession>
<keyword evidence="3" id="KW-1185">Reference proteome</keyword>
<evidence type="ECO:0000313" key="2">
    <source>
        <dbReference type="EMBL" id="SMX23499.1"/>
    </source>
</evidence>